<evidence type="ECO:0000313" key="7">
    <source>
        <dbReference type="EMBL" id="GGC58547.1"/>
    </source>
</evidence>
<reference evidence="7" key="1">
    <citation type="journal article" date="2014" name="Int. J. Syst. Evol. Microbiol.">
        <title>Complete genome sequence of Corynebacterium casei LMG S-19264T (=DSM 44701T), isolated from a smear-ripened cheese.</title>
        <authorList>
            <consortium name="US DOE Joint Genome Institute (JGI-PGF)"/>
            <person name="Walter F."/>
            <person name="Albersmeier A."/>
            <person name="Kalinowski J."/>
            <person name="Ruckert C."/>
        </authorList>
    </citation>
    <scope>NUCLEOTIDE SEQUENCE</scope>
    <source>
        <strain evidence="7">CGMCC 1.15343</strain>
    </source>
</reference>
<feature type="transmembrane region" description="Helical" evidence="6">
    <location>
        <begin position="36"/>
        <end position="56"/>
    </location>
</feature>
<dbReference type="Proteomes" id="UP000651668">
    <property type="component" value="Unassembled WGS sequence"/>
</dbReference>
<reference evidence="7" key="2">
    <citation type="submission" date="2020-09" db="EMBL/GenBank/DDBJ databases">
        <authorList>
            <person name="Sun Q."/>
            <person name="Zhou Y."/>
        </authorList>
    </citation>
    <scope>NUCLEOTIDE SEQUENCE</scope>
    <source>
        <strain evidence="7">CGMCC 1.15343</strain>
    </source>
</reference>
<keyword evidence="4 6" id="KW-1133">Transmembrane helix</keyword>
<dbReference type="AlphaFoldDB" id="A0A916U4I1"/>
<comment type="subcellular location">
    <subcellularLocation>
        <location evidence="1">Membrane</location>
        <topology evidence="1">Multi-pass membrane protein</topology>
    </subcellularLocation>
</comment>
<evidence type="ECO:0000256" key="3">
    <source>
        <dbReference type="ARBA" id="ARBA00022692"/>
    </source>
</evidence>
<evidence type="ECO:0000256" key="2">
    <source>
        <dbReference type="ARBA" id="ARBA00009694"/>
    </source>
</evidence>
<dbReference type="EMBL" id="BMIL01000003">
    <property type="protein sequence ID" value="GGC58547.1"/>
    <property type="molecule type" value="Genomic_DNA"/>
</dbReference>
<feature type="transmembrane region" description="Helical" evidence="6">
    <location>
        <begin position="5"/>
        <end position="24"/>
    </location>
</feature>
<dbReference type="RefSeq" id="WP_188625780.1">
    <property type="nucleotide sequence ID" value="NZ_BMIL01000003.1"/>
</dbReference>
<gene>
    <name evidence="7" type="ORF">GCM10011387_10240</name>
</gene>
<evidence type="ECO:0000256" key="5">
    <source>
        <dbReference type="ARBA" id="ARBA00023136"/>
    </source>
</evidence>
<evidence type="ECO:0000256" key="4">
    <source>
        <dbReference type="ARBA" id="ARBA00022989"/>
    </source>
</evidence>
<name>A0A916U4I1_9SPHI</name>
<dbReference type="GO" id="GO:0005886">
    <property type="term" value="C:plasma membrane"/>
    <property type="evidence" value="ECO:0007669"/>
    <property type="project" value="TreeGrafter"/>
</dbReference>
<dbReference type="InterPro" id="IPR006696">
    <property type="entry name" value="DUF423"/>
</dbReference>
<comment type="similarity">
    <text evidence="2">Belongs to the UPF0382 family.</text>
</comment>
<keyword evidence="3 6" id="KW-0812">Transmembrane</keyword>
<evidence type="ECO:0000256" key="6">
    <source>
        <dbReference type="SAM" id="Phobius"/>
    </source>
</evidence>
<accession>A0A916U4I1</accession>
<protein>
    <submittedName>
        <fullName evidence="7">DUF423 domain-containing protein</fullName>
    </submittedName>
</protein>
<evidence type="ECO:0000313" key="8">
    <source>
        <dbReference type="Proteomes" id="UP000651668"/>
    </source>
</evidence>
<feature type="transmembrane region" description="Helical" evidence="6">
    <location>
        <begin position="100"/>
        <end position="121"/>
    </location>
</feature>
<keyword evidence="8" id="KW-1185">Reference proteome</keyword>
<dbReference type="PANTHER" id="PTHR43461:SF1">
    <property type="entry name" value="TRANSMEMBRANE PROTEIN 256"/>
    <property type="match status" value="1"/>
</dbReference>
<proteinExistence type="inferred from homology"/>
<evidence type="ECO:0000256" key="1">
    <source>
        <dbReference type="ARBA" id="ARBA00004141"/>
    </source>
</evidence>
<comment type="caution">
    <text evidence="7">The sequence shown here is derived from an EMBL/GenBank/DDBJ whole genome shotgun (WGS) entry which is preliminary data.</text>
</comment>
<keyword evidence="5 6" id="KW-0472">Membrane</keyword>
<dbReference type="PANTHER" id="PTHR43461">
    <property type="entry name" value="TRANSMEMBRANE PROTEIN 256"/>
    <property type="match status" value="1"/>
</dbReference>
<feature type="transmembrane region" description="Helical" evidence="6">
    <location>
        <begin position="68"/>
        <end position="88"/>
    </location>
</feature>
<sequence>MNKNIVLTASVFGVMAVILGAFGAHSLKESIGETALATWTKGVEYQFYHVFALLFLSNIKEQTKLTRLAHIFFSIGIIFFSGSLYILSTKAIHQLEIASYIGPITPVGGLFFILGWMMLFFTAAKKN</sequence>
<dbReference type="Pfam" id="PF04241">
    <property type="entry name" value="DUF423"/>
    <property type="match status" value="1"/>
</dbReference>
<organism evidence="7 8">
    <name type="scientific">Pedobacter quisquiliarum</name>
    <dbReference type="NCBI Taxonomy" id="1834438"/>
    <lineage>
        <taxon>Bacteria</taxon>
        <taxon>Pseudomonadati</taxon>
        <taxon>Bacteroidota</taxon>
        <taxon>Sphingobacteriia</taxon>
        <taxon>Sphingobacteriales</taxon>
        <taxon>Sphingobacteriaceae</taxon>
        <taxon>Pedobacter</taxon>
    </lineage>
</organism>